<dbReference type="AlphaFoldDB" id="A0A926DLU7"/>
<dbReference type="InterPro" id="IPR038728">
    <property type="entry name" value="YkvI-like"/>
</dbReference>
<dbReference type="EMBL" id="JACRSU010000001">
    <property type="protein sequence ID" value="MBC8540221.1"/>
    <property type="molecule type" value="Genomic_DNA"/>
</dbReference>
<feature type="transmembrane region" description="Helical" evidence="1">
    <location>
        <begin position="261"/>
        <end position="284"/>
    </location>
</feature>
<feature type="transmembrane region" description="Helical" evidence="1">
    <location>
        <begin position="316"/>
        <end position="337"/>
    </location>
</feature>
<evidence type="ECO:0000313" key="3">
    <source>
        <dbReference type="Proteomes" id="UP000611762"/>
    </source>
</evidence>
<feature type="transmembrane region" description="Helical" evidence="1">
    <location>
        <begin position="219"/>
        <end position="241"/>
    </location>
</feature>
<name>A0A926DLU7_9FIRM</name>
<reference evidence="2" key="1">
    <citation type="submission" date="2020-08" db="EMBL/GenBank/DDBJ databases">
        <title>Genome public.</title>
        <authorList>
            <person name="Liu C."/>
            <person name="Sun Q."/>
        </authorList>
    </citation>
    <scope>NUCLEOTIDE SEQUENCE</scope>
    <source>
        <strain evidence="2">H8</strain>
    </source>
</reference>
<dbReference type="PANTHER" id="PTHR37814:SF1">
    <property type="entry name" value="MEMBRANE PROTEIN"/>
    <property type="match status" value="1"/>
</dbReference>
<feature type="transmembrane region" description="Helical" evidence="1">
    <location>
        <begin position="86"/>
        <end position="110"/>
    </location>
</feature>
<protein>
    <recommendedName>
        <fullName evidence="4">Membrane protein YkvI</fullName>
    </recommendedName>
</protein>
<feature type="transmembrane region" description="Helical" evidence="1">
    <location>
        <begin position="37"/>
        <end position="60"/>
    </location>
</feature>
<feature type="transmembrane region" description="Helical" evidence="1">
    <location>
        <begin position="116"/>
        <end position="133"/>
    </location>
</feature>
<keyword evidence="3" id="KW-1185">Reference proteome</keyword>
<comment type="caution">
    <text evidence="2">The sequence shown here is derived from an EMBL/GenBank/DDBJ whole genome shotgun (WGS) entry which is preliminary data.</text>
</comment>
<organism evidence="2 3">
    <name type="scientific">Congzhengia minquanensis</name>
    <dbReference type="NCBI Taxonomy" id="2763657"/>
    <lineage>
        <taxon>Bacteria</taxon>
        <taxon>Bacillati</taxon>
        <taxon>Bacillota</taxon>
        <taxon>Clostridia</taxon>
        <taxon>Eubacteriales</taxon>
        <taxon>Oscillospiraceae</taxon>
        <taxon>Congzhengia</taxon>
    </lineage>
</organism>
<dbReference type="Proteomes" id="UP000611762">
    <property type="component" value="Unassembled WGS sequence"/>
</dbReference>
<dbReference type="RefSeq" id="WP_249311326.1">
    <property type="nucleotide sequence ID" value="NZ_JACRSU010000001.1"/>
</dbReference>
<feature type="transmembrane region" description="Helical" evidence="1">
    <location>
        <begin position="186"/>
        <end position="207"/>
    </location>
</feature>
<evidence type="ECO:0000313" key="2">
    <source>
        <dbReference type="EMBL" id="MBC8540221.1"/>
    </source>
</evidence>
<keyword evidence="1" id="KW-1133">Transmembrane helix</keyword>
<evidence type="ECO:0000256" key="1">
    <source>
        <dbReference type="SAM" id="Phobius"/>
    </source>
</evidence>
<keyword evidence="1" id="KW-0812">Transmembrane</keyword>
<feature type="transmembrane region" description="Helical" evidence="1">
    <location>
        <begin position="145"/>
        <end position="166"/>
    </location>
</feature>
<dbReference type="PANTHER" id="PTHR37814">
    <property type="entry name" value="CONSERVED MEMBRANE PROTEIN"/>
    <property type="match status" value="1"/>
</dbReference>
<sequence length="340" mass="36262">MIKSMIHILSIALIYCGTVFGAGFASGQEIVSFFSSHFLWGVVLSVFVGFLFSFFGYAVCSKAKEFGLNSAKEYFGFLFPKAVSGLLHFICMAFLVVSFCIMIAGCGTLFKEQFSLRPMIGSLFSLVICYKIIKNRVGGLARFNAVITPFMFLGVVALCCVVLTRTDVDFSLLEQGRPHKAAFSGALYLSYNLVSAAAVLAPSAAIAKSKRQAGLGGALGGILVAVPLVLLSLVLTLFPAFHTEQLPFFALICAMHPKLKLACAGLLYCAMLTTAASSGVSVLARVKPKFTGKYAAVLCAAAFAASFVPFDVLVKTMYSAFGVCGLVLILGIVKSILRKQ</sequence>
<proteinExistence type="predicted"/>
<evidence type="ECO:0008006" key="4">
    <source>
        <dbReference type="Google" id="ProtNLM"/>
    </source>
</evidence>
<accession>A0A926DLU7</accession>
<feature type="transmembrane region" description="Helical" evidence="1">
    <location>
        <begin position="291"/>
        <end position="310"/>
    </location>
</feature>
<gene>
    <name evidence="2" type="ORF">H8698_04450</name>
</gene>
<keyword evidence="1" id="KW-0472">Membrane</keyword>